<dbReference type="PANTHER" id="PTHR43685">
    <property type="entry name" value="GLYCOSYLTRANSFERASE"/>
    <property type="match status" value="1"/>
</dbReference>
<dbReference type="Pfam" id="PF00535">
    <property type="entry name" value="Glycos_transf_2"/>
    <property type="match status" value="1"/>
</dbReference>
<dbReference type="InterPro" id="IPR050834">
    <property type="entry name" value="Glycosyltransf_2"/>
</dbReference>
<proteinExistence type="predicted"/>
<evidence type="ECO:0000259" key="1">
    <source>
        <dbReference type="Pfam" id="PF00535"/>
    </source>
</evidence>
<organism evidence="2 3">
    <name type="scientific">Paenarthrobacter aurescens</name>
    <name type="common">Arthrobacter aurescens</name>
    <dbReference type="NCBI Taxonomy" id="43663"/>
    <lineage>
        <taxon>Bacteria</taxon>
        <taxon>Bacillati</taxon>
        <taxon>Actinomycetota</taxon>
        <taxon>Actinomycetes</taxon>
        <taxon>Micrococcales</taxon>
        <taxon>Micrococcaceae</taxon>
        <taxon>Paenarthrobacter</taxon>
    </lineage>
</organism>
<comment type="caution">
    <text evidence="2">The sequence shown here is derived from an EMBL/GenBank/DDBJ whole genome shotgun (WGS) entry which is preliminary data.</text>
</comment>
<gene>
    <name evidence="2" type="ORF">AAU01_20040</name>
</gene>
<keyword evidence="3" id="KW-1185">Reference proteome</keyword>
<dbReference type="AlphaFoldDB" id="A0A4Y3NKL0"/>
<reference evidence="2 3" key="1">
    <citation type="submission" date="2019-06" db="EMBL/GenBank/DDBJ databases">
        <title>Whole genome shotgun sequence of Paenarthrobacter aurescens NBRC 12136.</title>
        <authorList>
            <person name="Hosoyama A."/>
            <person name="Uohara A."/>
            <person name="Ohji S."/>
            <person name="Ichikawa N."/>
        </authorList>
    </citation>
    <scope>NUCLEOTIDE SEQUENCE [LARGE SCALE GENOMIC DNA]</scope>
    <source>
        <strain evidence="2 3">NBRC 12136</strain>
    </source>
</reference>
<dbReference type="EMBL" id="BJMD01000011">
    <property type="protein sequence ID" value="GEB19249.1"/>
    <property type="molecule type" value="Genomic_DNA"/>
</dbReference>
<sequence length="357" mass="39441">MKLMRPRPLLNRPGVTVVIPCYNYGRFLKDAVSSALSQENVDVDVIVVDDASTDGSAAIAWKLAAADPRISVVHHEQNQGHIATYNDGLSRAGGRYVTLLSADDVLAPGALGRAVALMEANPRVGMVYGLPKDFVDQPVPVHAHGRVTWTVWEGSRWIRLACARGRNFILSPEVVMRTETVLGIGAYSASLPHSGDLEYWLRAAGSWDVGRINGPVQAFYRVHGNNMHQTEFAAAAVDLRHRLEAFRVLEDARFPIAPKQRVRQLRRAEGALSREAWHLGAREVIRGGSVETAIELRKFIECLQDVPGNVHRANSLQARINRVSRGGRPGPAQSAAEYVRSQLDRVRWRLWAMTGIS</sequence>
<dbReference type="InterPro" id="IPR001173">
    <property type="entry name" value="Glyco_trans_2-like"/>
</dbReference>
<name>A0A4Y3NKL0_PAEAU</name>
<protein>
    <recommendedName>
        <fullName evidence="1">Glycosyltransferase 2-like domain-containing protein</fullName>
    </recommendedName>
</protein>
<feature type="domain" description="Glycosyltransferase 2-like" evidence="1">
    <location>
        <begin position="16"/>
        <end position="145"/>
    </location>
</feature>
<accession>A0A4Y3NKL0</accession>
<dbReference type="Proteomes" id="UP000317715">
    <property type="component" value="Unassembled WGS sequence"/>
</dbReference>
<dbReference type="SUPFAM" id="SSF53448">
    <property type="entry name" value="Nucleotide-diphospho-sugar transferases"/>
    <property type="match status" value="1"/>
</dbReference>
<dbReference type="InterPro" id="IPR029044">
    <property type="entry name" value="Nucleotide-diphossugar_trans"/>
</dbReference>
<dbReference type="Gene3D" id="3.90.550.10">
    <property type="entry name" value="Spore Coat Polysaccharide Biosynthesis Protein SpsA, Chain A"/>
    <property type="match status" value="1"/>
</dbReference>
<dbReference type="OrthoDB" id="4529776at2"/>
<dbReference type="PANTHER" id="PTHR43685:SF2">
    <property type="entry name" value="GLYCOSYLTRANSFERASE 2-LIKE DOMAIN-CONTAINING PROTEIN"/>
    <property type="match status" value="1"/>
</dbReference>
<evidence type="ECO:0000313" key="2">
    <source>
        <dbReference type="EMBL" id="GEB19249.1"/>
    </source>
</evidence>
<evidence type="ECO:0000313" key="3">
    <source>
        <dbReference type="Proteomes" id="UP000317715"/>
    </source>
</evidence>